<keyword evidence="5" id="KW-0378">Hydrolase</keyword>
<evidence type="ECO:0000256" key="1">
    <source>
        <dbReference type="ARBA" id="ARBA00003818"/>
    </source>
</evidence>
<dbReference type="Pfam" id="PF13523">
    <property type="entry name" value="Acetyltransf_8"/>
    <property type="match status" value="1"/>
</dbReference>
<comment type="function">
    <text evidence="1">Acyltransferase required for the direct transfer of medium- to long-chain fatty acyl moieties from a carrier protein (MbtL) on to the epsilon-amino group of lysine residue in the mycobactin core.</text>
</comment>
<dbReference type="Gene3D" id="3.40.630.30">
    <property type="match status" value="1"/>
</dbReference>
<protein>
    <recommendedName>
        <fullName evidence="4">Lysine N-acyltransferase MbtK</fullName>
    </recommendedName>
    <alternativeName>
        <fullName evidence="7">Mycobactin synthase protein K</fullName>
    </alternativeName>
</protein>
<dbReference type="InterPro" id="IPR023343">
    <property type="entry name" value="Penicillin_amidase_dom1"/>
</dbReference>
<dbReference type="Gene3D" id="3.60.20.10">
    <property type="entry name" value="Glutamine Phosphoribosylpyrophosphate, subunit 1, domain 1"/>
    <property type="match status" value="1"/>
</dbReference>
<dbReference type="UniPathway" id="UPA00011"/>
<evidence type="ECO:0000313" key="11">
    <source>
        <dbReference type="Proteomes" id="UP000197174"/>
    </source>
</evidence>
<dbReference type="PANTHER" id="PTHR34218:SF4">
    <property type="entry name" value="ACYL-HOMOSERINE LACTONE ACYLASE QUIP"/>
    <property type="match status" value="1"/>
</dbReference>
<dbReference type="GO" id="GO:0017000">
    <property type="term" value="P:antibiotic biosynthetic process"/>
    <property type="evidence" value="ECO:0007669"/>
    <property type="project" value="InterPro"/>
</dbReference>
<dbReference type="InterPro" id="IPR029055">
    <property type="entry name" value="Ntn_hydrolases_N"/>
</dbReference>
<evidence type="ECO:0000313" key="10">
    <source>
        <dbReference type="EMBL" id="OWV02468.1"/>
    </source>
</evidence>
<dbReference type="EMBL" id="MZMV01000056">
    <property type="protein sequence ID" value="OWV02468.1"/>
    <property type="molecule type" value="Genomic_DNA"/>
</dbReference>
<dbReference type="Gene3D" id="2.30.120.10">
    <property type="match status" value="1"/>
</dbReference>
<gene>
    <name evidence="10" type="ORF">B5D80_25650</name>
</gene>
<dbReference type="SUPFAM" id="SSF56235">
    <property type="entry name" value="N-terminal nucleophile aminohydrolases (Ntn hydrolases)"/>
    <property type="match status" value="1"/>
</dbReference>
<reference evidence="10 11" key="1">
    <citation type="submission" date="2017-03" db="EMBL/GenBank/DDBJ databases">
        <title>Whole genome sequence of Micromonospora wenchangensis, isolated from mangrove soil.</title>
        <authorList>
            <person name="Yang H."/>
        </authorList>
    </citation>
    <scope>NUCLEOTIDE SEQUENCE [LARGE SCALE GENOMIC DNA]</scope>
    <source>
        <strain evidence="10 11">CCTCC AA 2012002</strain>
    </source>
</reference>
<dbReference type="SUPFAM" id="SSF55729">
    <property type="entry name" value="Acyl-CoA N-acyltransferases (Nat)"/>
    <property type="match status" value="1"/>
</dbReference>
<dbReference type="GO" id="GO:0019290">
    <property type="term" value="P:siderophore biosynthetic process"/>
    <property type="evidence" value="ECO:0007669"/>
    <property type="project" value="InterPro"/>
</dbReference>
<comment type="pathway">
    <text evidence="2">Siderophore biosynthesis; mycobactin biosynthesis.</text>
</comment>
<feature type="region of interest" description="Disordered" evidence="8">
    <location>
        <begin position="1"/>
        <end position="22"/>
    </location>
</feature>
<feature type="domain" description="Acyltransferase MbtK/IucB-like conserved" evidence="9">
    <location>
        <begin position="721"/>
        <end position="769"/>
    </location>
</feature>
<dbReference type="InterPro" id="IPR002692">
    <property type="entry name" value="S45"/>
</dbReference>
<accession>A0A246RH14</accession>
<organism evidence="10 11">
    <name type="scientific">Micromonospora wenchangensis</name>
    <dbReference type="NCBI Taxonomy" id="1185415"/>
    <lineage>
        <taxon>Bacteria</taxon>
        <taxon>Bacillati</taxon>
        <taxon>Actinomycetota</taxon>
        <taxon>Actinomycetes</taxon>
        <taxon>Micromonosporales</taxon>
        <taxon>Micromonosporaceae</taxon>
        <taxon>Micromonospora</taxon>
    </lineage>
</organism>
<name>A0A246RH14_9ACTN</name>
<sequence length="891" mass="97562">MGSPVESGTGTGPGRRPATGVHRDRWGVPHLWADTVDELARWQGRVAATDRAWQLEVERWRAEGRLAAHVGPSERDWDRFARRARLDDTARRCFDRLTPATRRWVTAYADGVNDALPAGAAAAPEFAATGSTPGRWRPWSPLGVFLVQHILFGTFPQKLWHAHVAATLGPDARDLFAVEGPGGSGSNAWALPADPLTGRGPVIAGDPHRLLELPGIYQQIRLACPEFDVVGLAFPGVPGLPHFGHAGDVAWAVTNAMADYQDLYREQLRRDGDRVLVRDADGWVPAHRHVERIEVRGGTTETVEVIETPRGPVIDHDRHTGEALSLRTPTRVTGNLGFEALLPLLRARTADDVADALRGWVEPVNSVLVADRHGTVLRLVAGLVPQRDDRCRREPVPGWEPRYRWHGDYATAKPVEVREPVVCANDRRDDTAALGVDFAPPHRARRIRDLLADGVAAPDVHLDTRRGSTVLRDLLARLDAAPLSAPARRLRDRLTGWDGRMDADSVDAGTFAAWRAALVHRLAAHPALGPLHSPGGFDPLFAPWTDPLARIGHAVEGVVAGLPRLGGEVEPLAVAALEDVAADEPAGTWGRRHLLHPLHLGVSDAVTERVAVMRAATALGGDTDCVLATSSVPGVSDACWRGPVARYVWDLTDRAASRWIVPFGVSGRPDDPHFADQLPLWATGGLIPVGTDWHTLTPAPRDEDPVTYQEQIPGFGELTLTVVDPAAHATLLHGWVTEPRATFWGMGSYTVEEVREVYTFVDGLSTHHAYLIGLDGTPVGLFQTYQPEADPVGERYRVRPGDIGMHLLLAPGRRPPRGLTDAVGPALARFLFRDPTRLRIVVEPDVRNRFALRRLEREGFTFADEIDMPDKRAQLAFLTRERFEADHPVPA</sequence>
<evidence type="ECO:0000256" key="5">
    <source>
        <dbReference type="ARBA" id="ARBA00022801"/>
    </source>
</evidence>
<evidence type="ECO:0000256" key="8">
    <source>
        <dbReference type="SAM" id="MobiDB-lite"/>
    </source>
</evidence>
<keyword evidence="11" id="KW-1185">Reference proteome</keyword>
<evidence type="ECO:0000256" key="4">
    <source>
        <dbReference type="ARBA" id="ARBA00020586"/>
    </source>
</evidence>
<evidence type="ECO:0000256" key="2">
    <source>
        <dbReference type="ARBA" id="ARBA00005102"/>
    </source>
</evidence>
<dbReference type="InterPro" id="IPR043147">
    <property type="entry name" value="Penicillin_amidase_A-knob"/>
</dbReference>
<dbReference type="Proteomes" id="UP000197174">
    <property type="component" value="Unassembled WGS sequence"/>
</dbReference>
<proteinExistence type="inferred from homology"/>
<dbReference type="Gene3D" id="1.10.1400.10">
    <property type="match status" value="1"/>
</dbReference>
<dbReference type="PANTHER" id="PTHR34218">
    <property type="entry name" value="PEPTIDASE S45 PENICILLIN AMIDASE"/>
    <property type="match status" value="1"/>
</dbReference>
<evidence type="ECO:0000256" key="3">
    <source>
        <dbReference type="ARBA" id="ARBA00006586"/>
    </source>
</evidence>
<comment type="caution">
    <text evidence="10">The sequence shown here is derived from an EMBL/GenBank/DDBJ whole genome shotgun (WGS) entry which is preliminary data.</text>
</comment>
<evidence type="ECO:0000256" key="6">
    <source>
        <dbReference type="ARBA" id="ARBA00023145"/>
    </source>
</evidence>
<dbReference type="InterPro" id="IPR019432">
    <property type="entry name" value="Acyltransferase_MbtK/IucB-like"/>
</dbReference>
<dbReference type="GO" id="GO:0016811">
    <property type="term" value="F:hydrolase activity, acting on carbon-nitrogen (but not peptide) bonds, in linear amides"/>
    <property type="evidence" value="ECO:0007669"/>
    <property type="project" value="InterPro"/>
</dbReference>
<dbReference type="GO" id="GO:0016746">
    <property type="term" value="F:acyltransferase activity"/>
    <property type="evidence" value="ECO:0007669"/>
    <property type="project" value="InterPro"/>
</dbReference>
<dbReference type="Gene3D" id="1.10.439.10">
    <property type="entry name" value="Penicillin Amidohydrolase, domain 1"/>
    <property type="match status" value="1"/>
</dbReference>
<evidence type="ECO:0000256" key="7">
    <source>
        <dbReference type="ARBA" id="ARBA00031122"/>
    </source>
</evidence>
<comment type="similarity">
    <text evidence="3">Belongs to the peptidase S45 family.</text>
</comment>
<keyword evidence="6" id="KW-0865">Zymogen</keyword>
<dbReference type="InterPro" id="IPR043146">
    <property type="entry name" value="Penicillin_amidase_N_B-knob"/>
</dbReference>
<evidence type="ECO:0000259" key="9">
    <source>
        <dbReference type="SMART" id="SM01006"/>
    </source>
</evidence>
<dbReference type="SMART" id="SM01006">
    <property type="entry name" value="AlcB"/>
    <property type="match status" value="1"/>
</dbReference>
<dbReference type="InterPro" id="IPR016181">
    <property type="entry name" value="Acyl_CoA_acyltransferase"/>
</dbReference>
<dbReference type="Pfam" id="PF01804">
    <property type="entry name" value="Penicil_amidase"/>
    <property type="match status" value="1"/>
</dbReference>
<dbReference type="AlphaFoldDB" id="A0A246RH14"/>